<name>A0A8R7R4A3_TRIUA</name>
<accession>A0A8R7R4A3</accession>
<dbReference type="EnsemblPlants" id="TuG1812G0700002853.01.T01">
    <property type="protein sequence ID" value="TuG1812G0700002853.01.T01"/>
    <property type="gene ID" value="TuG1812G0700002853.01"/>
</dbReference>
<feature type="compositionally biased region" description="Basic residues" evidence="1">
    <location>
        <begin position="191"/>
        <end position="201"/>
    </location>
</feature>
<dbReference type="AlphaFoldDB" id="A0A8R7R4A3"/>
<dbReference type="Proteomes" id="UP000015106">
    <property type="component" value="Chromosome 7"/>
</dbReference>
<sequence length="226" mass="24959">MLGRQFYKKKTSSVSRHNPRSLSPVFSRNGVSLSPFPSRPPRFTARSRPTPASPYPADLCRHPLLPLPPSSPFARQFAAPNKPWPPSTLTNANFLTADCIKEKMRFLRWCDSAWWRCMETGCRCGRPGGQDSLGRRRAGRGFTNDGRRRPAVAEHPFYSGEERVWVLDLECMATASSLVAAPGGGGDGLIRGRRAGGRWRWHSNSSSPSSTQPPSPMSRLPSGLPT</sequence>
<reference evidence="2" key="3">
    <citation type="submission" date="2022-06" db="UniProtKB">
        <authorList>
            <consortium name="EnsemblPlants"/>
        </authorList>
    </citation>
    <scope>IDENTIFICATION</scope>
</reference>
<keyword evidence="3" id="KW-1185">Reference proteome</keyword>
<proteinExistence type="predicted"/>
<feature type="compositionally biased region" description="Polar residues" evidence="1">
    <location>
        <begin position="12"/>
        <end position="26"/>
    </location>
</feature>
<evidence type="ECO:0000313" key="2">
    <source>
        <dbReference type="EnsemblPlants" id="TuG1812G0700002853.01.T01"/>
    </source>
</evidence>
<feature type="compositionally biased region" description="Basic residues" evidence="1">
    <location>
        <begin position="1"/>
        <end position="11"/>
    </location>
</feature>
<reference evidence="3" key="1">
    <citation type="journal article" date="2013" name="Nature">
        <title>Draft genome of the wheat A-genome progenitor Triticum urartu.</title>
        <authorList>
            <person name="Ling H.Q."/>
            <person name="Zhao S."/>
            <person name="Liu D."/>
            <person name="Wang J."/>
            <person name="Sun H."/>
            <person name="Zhang C."/>
            <person name="Fan H."/>
            <person name="Li D."/>
            <person name="Dong L."/>
            <person name="Tao Y."/>
            <person name="Gao C."/>
            <person name="Wu H."/>
            <person name="Li Y."/>
            <person name="Cui Y."/>
            <person name="Guo X."/>
            <person name="Zheng S."/>
            <person name="Wang B."/>
            <person name="Yu K."/>
            <person name="Liang Q."/>
            <person name="Yang W."/>
            <person name="Lou X."/>
            <person name="Chen J."/>
            <person name="Feng M."/>
            <person name="Jian J."/>
            <person name="Zhang X."/>
            <person name="Luo G."/>
            <person name="Jiang Y."/>
            <person name="Liu J."/>
            <person name="Wang Z."/>
            <person name="Sha Y."/>
            <person name="Zhang B."/>
            <person name="Wu H."/>
            <person name="Tang D."/>
            <person name="Shen Q."/>
            <person name="Xue P."/>
            <person name="Zou S."/>
            <person name="Wang X."/>
            <person name="Liu X."/>
            <person name="Wang F."/>
            <person name="Yang Y."/>
            <person name="An X."/>
            <person name="Dong Z."/>
            <person name="Zhang K."/>
            <person name="Zhang X."/>
            <person name="Luo M.C."/>
            <person name="Dvorak J."/>
            <person name="Tong Y."/>
            <person name="Wang J."/>
            <person name="Yang H."/>
            <person name="Li Z."/>
            <person name="Wang D."/>
            <person name="Zhang A."/>
            <person name="Wang J."/>
        </authorList>
    </citation>
    <scope>NUCLEOTIDE SEQUENCE</scope>
    <source>
        <strain evidence="3">cv. G1812</strain>
    </source>
</reference>
<protein>
    <submittedName>
        <fullName evidence="2">Uncharacterized protein</fullName>
    </submittedName>
</protein>
<organism evidence="2 3">
    <name type="scientific">Triticum urartu</name>
    <name type="common">Red wild einkorn</name>
    <name type="synonym">Crithodium urartu</name>
    <dbReference type="NCBI Taxonomy" id="4572"/>
    <lineage>
        <taxon>Eukaryota</taxon>
        <taxon>Viridiplantae</taxon>
        <taxon>Streptophyta</taxon>
        <taxon>Embryophyta</taxon>
        <taxon>Tracheophyta</taxon>
        <taxon>Spermatophyta</taxon>
        <taxon>Magnoliopsida</taxon>
        <taxon>Liliopsida</taxon>
        <taxon>Poales</taxon>
        <taxon>Poaceae</taxon>
        <taxon>BOP clade</taxon>
        <taxon>Pooideae</taxon>
        <taxon>Triticodae</taxon>
        <taxon>Triticeae</taxon>
        <taxon>Triticinae</taxon>
        <taxon>Triticum</taxon>
    </lineage>
</organism>
<evidence type="ECO:0000313" key="3">
    <source>
        <dbReference type="Proteomes" id="UP000015106"/>
    </source>
</evidence>
<feature type="region of interest" description="Disordered" evidence="1">
    <location>
        <begin position="1"/>
        <end position="26"/>
    </location>
</feature>
<reference evidence="2" key="2">
    <citation type="submission" date="2018-03" db="EMBL/GenBank/DDBJ databases">
        <title>The Triticum urartu genome reveals the dynamic nature of wheat genome evolution.</title>
        <authorList>
            <person name="Ling H."/>
            <person name="Ma B."/>
            <person name="Shi X."/>
            <person name="Liu H."/>
            <person name="Dong L."/>
            <person name="Sun H."/>
            <person name="Cao Y."/>
            <person name="Gao Q."/>
            <person name="Zheng S."/>
            <person name="Li Y."/>
            <person name="Yu Y."/>
            <person name="Du H."/>
            <person name="Qi M."/>
            <person name="Li Y."/>
            <person name="Yu H."/>
            <person name="Cui Y."/>
            <person name="Wang N."/>
            <person name="Chen C."/>
            <person name="Wu H."/>
            <person name="Zhao Y."/>
            <person name="Zhang J."/>
            <person name="Li Y."/>
            <person name="Zhou W."/>
            <person name="Zhang B."/>
            <person name="Hu W."/>
            <person name="Eijk M."/>
            <person name="Tang J."/>
            <person name="Witsenboer H."/>
            <person name="Zhao S."/>
            <person name="Li Z."/>
            <person name="Zhang A."/>
            <person name="Wang D."/>
            <person name="Liang C."/>
        </authorList>
    </citation>
    <scope>NUCLEOTIDE SEQUENCE [LARGE SCALE GENOMIC DNA]</scope>
    <source>
        <strain evidence="2">cv. G1812</strain>
    </source>
</reference>
<feature type="region of interest" description="Disordered" evidence="1">
    <location>
        <begin position="182"/>
        <end position="226"/>
    </location>
</feature>
<evidence type="ECO:0000256" key="1">
    <source>
        <dbReference type="SAM" id="MobiDB-lite"/>
    </source>
</evidence>
<dbReference type="Gramene" id="TuG1812G0700002853.01.T01">
    <property type="protein sequence ID" value="TuG1812G0700002853.01.T01"/>
    <property type="gene ID" value="TuG1812G0700002853.01"/>
</dbReference>